<sequence>MSSIKFDNIFDAVTDDKEEANELQTRADLMIVIRDIFNDSGLGKGEFADKIGLTQPRTSNLLNGHIEKFSIDLLMTCLFRLGFRFKPVYENHQLTMKVEAA</sequence>
<name>A0ABP7N5T6_9GAMM</name>
<dbReference type="SUPFAM" id="SSF47413">
    <property type="entry name" value="lambda repressor-like DNA-binding domains"/>
    <property type="match status" value="1"/>
</dbReference>
<protein>
    <recommendedName>
        <fullName evidence="1">HigA2-like helix-turn-helix domain-containing protein</fullName>
    </recommendedName>
</protein>
<evidence type="ECO:0000259" key="1">
    <source>
        <dbReference type="Pfam" id="PF13744"/>
    </source>
</evidence>
<evidence type="ECO:0000313" key="3">
    <source>
        <dbReference type="Proteomes" id="UP001501565"/>
    </source>
</evidence>
<dbReference type="InterPro" id="IPR010982">
    <property type="entry name" value="Lambda_DNA-bd_dom_sf"/>
</dbReference>
<organism evidence="2 3">
    <name type="scientific">Litoribacillus peritrichatus</name>
    <dbReference type="NCBI Taxonomy" id="718191"/>
    <lineage>
        <taxon>Bacteria</taxon>
        <taxon>Pseudomonadati</taxon>
        <taxon>Pseudomonadota</taxon>
        <taxon>Gammaproteobacteria</taxon>
        <taxon>Oceanospirillales</taxon>
        <taxon>Oceanospirillaceae</taxon>
        <taxon>Litoribacillus</taxon>
    </lineage>
</organism>
<dbReference type="Gene3D" id="1.10.260.40">
    <property type="entry name" value="lambda repressor-like DNA-binding domains"/>
    <property type="match status" value="1"/>
</dbReference>
<feature type="domain" description="HigA2-like helix-turn-helix" evidence="1">
    <location>
        <begin position="14"/>
        <end position="84"/>
    </location>
</feature>
<dbReference type="EMBL" id="BAABBN010000012">
    <property type="protein sequence ID" value="GAA3937861.1"/>
    <property type="molecule type" value="Genomic_DNA"/>
</dbReference>
<proteinExistence type="predicted"/>
<gene>
    <name evidence="2" type="ORF">GCM10022277_37720</name>
</gene>
<comment type="caution">
    <text evidence="2">The sequence shown here is derived from an EMBL/GenBank/DDBJ whole genome shotgun (WGS) entry which is preliminary data.</text>
</comment>
<evidence type="ECO:0000313" key="2">
    <source>
        <dbReference type="EMBL" id="GAA3937861.1"/>
    </source>
</evidence>
<accession>A0ABP7N5T6</accession>
<dbReference type="RefSeq" id="WP_344800174.1">
    <property type="nucleotide sequence ID" value="NZ_BAABBN010000012.1"/>
</dbReference>
<dbReference type="Pfam" id="PF13744">
    <property type="entry name" value="HTH_37"/>
    <property type="match status" value="1"/>
</dbReference>
<reference evidence="3" key="1">
    <citation type="journal article" date="2019" name="Int. J. Syst. Evol. Microbiol.">
        <title>The Global Catalogue of Microorganisms (GCM) 10K type strain sequencing project: providing services to taxonomists for standard genome sequencing and annotation.</title>
        <authorList>
            <consortium name="The Broad Institute Genomics Platform"/>
            <consortium name="The Broad Institute Genome Sequencing Center for Infectious Disease"/>
            <person name="Wu L."/>
            <person name="Ma J."/>
        </authorList>
    </citation>
    <scope>NUCLEOTIDE SEQUENCE [LARGE SCALE GENOMIC DNA]</scope>
    <source>
        <strain evidence="3">JCM 17551</strain>
    </source>
</reference>
<keyword evidence="3" id="KW-1185">Reference proteome</keyword>
<dbReference type="Proteomes" id="UP001501565">
    <property type="component" value="Unassembled WGS sequence"/>
</dbReference>
<dbReference type="InterPro" id="IPR039554">
    <property type="entry name" value="HigA2-like_HTH"/>
</dbReference>